<dbReference type="Proteomes" id="UP000031631">
    <property type="component" value="Chromosome"/>
</dbReference>
<evidence type="ECO:0000313" key="2">
    <source>
        <dbReference type="Proteomes" id="UP000031631"/>
    </source>
</evidence>
<protein>
    <submittedName>
        <fullName evidence="1">Uncharacterized protein</fullName>
    </submittedName>
</protein>
<sequence>MKYGKSMSKANKKIIDIEPCPPERRAEREQFWKESMLPYLKSKWGSGFIFEDDHGPRGPEVYLLWRQIFVEGRYGPVEPGVARHEEAWRYAKRAYIDLFLLTPVQNPAFWDAFFNRYLPVNDITPFSPSVYSATNTRSFPLCPFFGDMYGGLDLVRRYNWRLEDEVAWFRQIYGERWSRVIDLMGRKRTNPYGALESYEQLIWRWVQTLGGKHPADNVWLHLYDYWKSTFDQFHIYPPRCADAKSRAAYDEKLRLLKINQFKPCNPDPRVYEDELEEEYGDGDLTLLFYALAFPEETVRYHMQEHERIWNIRNHCKDAFPWLIYYPRQHMTYEEVMAQPALIAFRGRLIDDLENGDLPQGMKDLWQTIKEDKTDHYVKRAYREKDEEYAKMMASKRPVPEEALPWDKTRVKQFGEAIEPLRAMAAAYGVTDIKAPVKTLKRLVNLLWNRQRKARFFANDDDQTLEDIAEAVLLDDGYTKPGFVMPEQILRLEYPPIEAFESDDPKTYYRDAWRQIASMVRLEKKKVGIVCRNAKEPDQCTVTVKVGKKSYRYQYSLEYEVFDEQLLHDIEDFAAKEKLKWRFHIDRDEDQDGVSDMFVFYLPDELASLRHLGSE</sequence>
<reference evidence="1 2" key="1">
    <citation type="journal article" date="2014" name="PLoS ONE">
        <title>Physiological and genomic features of a novel sulfur-oxidizing gammaproteobacterium belonging to a previously uncultivated symbiotic lineage isolated from a hydrothermal vent.</title>
        <authorList>
            <person name="Nunoura T."/>
            <person name="Takaki Y."/>
            <person name="Kazama H."/>
            <person name="Kakuta J."/>
            <person name="Shimamura S."/>
            <person name="Makita H."/>
            <person name="Hirai M."/>
            <person name="Miyazaki M."/>
            <person name="Takai K."/>
        </authorList>
    </citation>
    <scope>NUCLEOTIDE SEQUENCE [LARGE SCALE GENOMIC DNA]</scope>
    <source>
        <strain evidence="1 2">Hiromi1</strain>
    </source>
</reference>
<dbReference type="AlphaFoldDB" id="A0A7U6GIK8"/>
<proteinExistence type="predicted"/>
<name>A0A7U6GIK8_9GAMM</name>
<accession>A0A7U6GIK8</accession>
<keyword evidence="2" id="KW-1185">Reference proteome</keyword>
<evidence type="ECO:0000313" key="1">
    <source>
        <dbReference type="EMBL" id="BAO44328.1"/>
    </source>
</evidence>
<organism evidence="1 2">
    <name type="scientific">Thiolapillus brandeum</name>
    <dbReference type="NCBI Taxonomy" id="1076588"/>
    <lineage>
        <taxon>Bacteria</taxon>
        <taxon>Pseudomonadati</taxon>
        <taxon>Pseudomonadota</taxon>
        <taxon>Gammaproteobacteria</taxon>
        <taxon>Chromatiales</taxon>
        <taxon>Sedimenticolaceae</taxon>
        <taxon>Thiolapillus</taxon>
    </lineage>
</organism>
<dbReference type="EMBL" id="AP012273">
    <property type="protein sequence ID" value="BAO44328.1"/>
    <property type="molecule type" value="Genomic_DNA"/>
</dbReference>
<gene>
    <name evidence="1" type="ORF">TBH_C1405</name>
</gene>
<dbReference type="KEGG" id="tbn:TBH_C1405"/>